<evidence type="ECO:0000259" key="4">
    <source>
        <dbReference type="Pfam" id="PF00496"/>
    </source>
</evidence>
<gene>
    <name evidence="5" type="ORF">J2S57_001545</name>
</gene>
<evidence type="ECO:0000256" key="2">
    <source>
        <dbReference type="ARBA" id="ARBA00022448"/>
    </source>
</evidence>
<name>A0ABT9NZQ3_9ACTN</name>
<keyword evidence="3" id="KW-0732">Signal</keyword>
<dbReference type="CDD" id="cd00995">
    <property type="entry name" value="PBP2_NikA_DppA_OppA_like"/>
    <property type="match status" value="1"/>
</dbReference>
<dbReference type="Gene3D" id="3.90.76.10">
    <property type="entry name" value="Dipeptide-binding Protein, Domain 1"/>
    <property type="match status" value="1"/>
</dbReference>
<dbReference type="InterPro" id="IPR039424">
    <property type="entry name" value="SBP_5"/>
</dbReference>
<organism evidence="5 6">
    <name type="scientific">Kineosporia succinea</name>
    <dbReference type="NCBI Taxonomy" id="84632"/>
    <lineage>
        <taxon>Bacteria</taxon>
        <taxon>Bacillati</taxon>
        <taxon>Actinomycetota</taxon>
        <taxon>Actinomycetes</taxon>
        <taxon>Kineosporiales</taxon>
        <taxon>Kineosporiaceae</taxon>
        <taxon>Kineosporia</taxon>
    </lineage>
</organism>
<dbReference type="EMBL" id="JAUSQZ010000001">
    <property type="protein sequence ID" value="MDP9825796.1"/>
    <property type="molecule type" value="Genomic_DNA"/>
</dbReference>
<dbReference type="SUPFAM" id="SSF53850">
    <property type="entry name" value="Periplasmic binding protein-like II"/>
    <property type="match status" value="1"/>
</dbReference>
<protein>
    <submittedName>
        <fullName evidence="5">Peptide/nickel transport system substrate-binding protein</fullName>
    </submittedName>
</protein>
<dbReference type="Gene3D" id="3.40.190.10">
    <property type="entry name" value="Periplasmic binding protein-like II"/>
    <property type="match status" value="1"/>
</dbReference>
<comment type="similarity">
    <text evidence="1">Belongs to the bacterial solute-binding protein 5 family.</text>
</comment>
<dbReference type="InterPro" id="IPR000914">
    <property type="entry name" value="SBP_5_dom"/>
</dbReference>
<feature type="domain" description="Solute-binding protein family 5" evidence="4">
    <location>
        <begin position="69"/>
        <end position="420"/>
    </location>
</feature>
<keyword evidence="6" id="KW-1185">Reference proteome</keyword>
<dbReference type="Pfam" id="PF00496">
    <property type="entry name" value="SBP_bac_5"/>
    <property type="match status" value="1"/>
</dbReference>
<dbReference type="InterPro" id="IPR030678">
    <property type="entry name" value="Peptide/Ni-bd"/>
</dbReference>
<evidence type="ECO:0000256" key="1">
    <source>
        <dbReference type="ARBA" id="ARBA00005695"/>
    </source>
</evidence>
<dbReference type="Proteomes" id="UP001235712">
    <property type="component" value="Unassembled WGS sequence"/>
</dbReference>
<dbReference type="PANTHER" id="PTHR30290:SF9">
    <property type="entry name" value="OLIGOPEPTIDE-BINDING PROTEIN APPA"/>
    <property type="match status" value="1"/>
</dbReference>
<evidence type="ECO:0000313" key="5">
    <source>
        <dbReference type="EMBL" id="MDP9825796.1"/>
    </source>
</evidence>
<comment type="caution">
    <text evidence="5">The sequence shown here is derived from an EMBL/GenBank/DDBJ whole genome shotgun (WGS) entry which is preliminary data.</text>
</comment>
<reference evidence="5 6" key="1">
    <citation type="submission" date="2023-07" db="EMBL/GenBank/DDBJ databases">
        <title>Sequencing the genomes of 1000 actinobacteria strains.</title>
        <authorList>
            <person name="Klenk H.-P."/>
        </authorList>
    </citation>
    <scope>NUCLEOTIDE SEQUENCE [LARGE SCALE GENOMIC DNA]</scope>
    <source>
        <strain evidence="5 6">DSM 44388</strain>
    </source>
</reference>
<dbReference type="PIRSF" id="PIRSF002741">
    <property type="entry name" value="MppA"/>
    <property type="match status" value="1"/>
</dbReference>
<dbReference type="PANTHER" id="PTHR30290">
    <property type="entry name" value="PERIPLASMIC BINDING COMPONENT OF ABC TRANSPORTER"/>
    <property type="match status" value="1"/>
</dbReference>
<dbReference type="Gene3D" id="3.10.105.10">
    <property type="entry name" value="Dipeptide-binding Protein, Domain 3"/>
    <property type="match status" value="1"/>
</dbReference>
<sequence>MAALAALVACGGPASSDSSASKDTLTAVIGYGNNQSWDPTQTASAFSMAAFTNVYEPLVTGDPITREPEAGLAAVPDDIDGDTITFELREGAKWSDGQPVTAEDVKFTYDRILDPDENVQLRAFFSGWLEDVVVTDDRSVEFRLKQPFRYALNRVETAMILPKHVFDGKWEDAAGGKTLGSGPYKVTEQAPLDHTTFVKNDQYNGDHPAQYDTLVWRSIVDAAPRVAAISGARPQAQIVDNIPPANLEQLREDGRQVEAVQGQNNVFLMFNTTKKPFDDKRVRQALHYAIDKDKVVQVALKGQGVGADSYLNPELEAYQKASTDFAYDPDKAEQLLKEAGVSDLSITLGSTNTSLVADTINVIKEGWDAIGVKTTLNAQDTKALFSKLDGGEDYQVVAASGNPQQFGNDPDLIERFYYSKSSLWSATYARFTGPDADALYEQMDKAAYAADEAAAKTENKKVLDTIADEAVLYPVVFTKLVTAWNGSRLEDIQPQGYPGINIVRAQRIDEQ</sequence>
<evidence type="ECO:0000313" key="6">
    <source>
        <dbReference type="Proteomes" id="UP001235712"/>
    </source>
</evidence>
<keyword evidence="2" id="KW-0813">Transport</keyword>
<proteinExistence type="inferred from homology"/>
<evidence type="ECO:0000256" key="3">
    <source>
        <dbReference type="ARBA" id="ARBA00022729"/>
    </source>
</evidence>
<accession>A0ABT9NZQ3</accession>